<keyword evidence="6 7" id="KW-0067">ATP-binding</keyword>
<keyword evidence="10" id="KW-1185">Reference proteome</keyword>
<dbReference type="InterPro" id="IPR000719">
    <property type="entry name" value="Prot_kinase_dom"/>
</dbReference>
<dbReference type="SMART" id="SM00220">
    <property type="entry name" value="S_TKc"/>
    <property type="match status" value="1"/>
</dbReference>
<keyword evidence="5" id="KW-0418">Kinase</keyword>
<dbReference type="InterPro" id="IPR008271">
    <property type="entry name" value="Ser/Thr_kinase_AS"/>
</dbReference>
<dbReference type="Gene3D" id="3.30.200.20">
    <property type="entry name" value="Phosphorylase Kinase, domain 1"/>
    <property type="match status" value="1"/>
</dbReference>
<protein>
    <submittedName>
        <fullName evidence="9">Unnamed protein product</fullName>
    </submittedName>
</protein>
<dbReference type="GO" id="GO:0038066">
    <property type="term" value="P:p38MAPK cascade"/>
    <property type="evidence" value="ECO:0007669"/>
    <property type="project" value="TreeGrafter"/>
</dbReference>
<dbReference type="GO" id="GO:0030447">
    <property type="term" value="P:filamentous growth"/>
    <property type="evidence" value="ECO:0007669"/>
    <property type="project" value="UniProtKB-ARBA"/>
</dbReference>
<evidence type="ECO:0000256" key="1">
    <source>
        <dbReference type="ARBA" id="ARBA00006529"/>
    </source>
</evidence>
<dbReference type="Pfam" id="PF00069">
    <property type="entry name" value="Pkinase"/>
    <property type="match status" value="1"/>
</dbReference>
<dbReference type="PROSITE" id="PS00107">
    <property type="entry name" value="PROTEIN_KINASE_ATP"/>
    <property type="match status" value="1"/>
</dbReference>
<reference evidence="9" key="1">
    <citation type="submission" date="2023-04" db="EMBL/GenBank/DDBJ databases">
        <title>Ambrosiozyma monospora NBRC 1965.</title>
        <authorList>
            <person name="Ichikawa N."/>
            <person name="Sato H."/>
            <person name="Tonouchi N."/>
        </authorList>
    </citation>
    <scope>NUCLEOTIDE SEQUENCE</scope>
    <source>
        <strain evidence="9">NBRC 1965</strain>
    </source>
</reference>
<comment type="similarity">
    <text evidence="1">Belongs to the protein kinase superfamily. STE Ser/Thr protein kinase family. MAP kinase kinase kinase subfamily.</text>
</comment>
<dbReference type="InterPro" id="IPR050538">
    <property type="entry name" value="MAP_kinase_kinase_kinase"/>
</dbReference>
<proteinExistence type="inferred from homology"/>
<keyword evidence="3" id="KW-0808">Transferase</keyword>
<evidence type="ECO:0000256" key="3">
    <source>
        <dbReference type="ARBA" id="ARBA00022679"/>
    </source>
</evidence>
<feature type="binding site" evidence="7">
    <location>
        <position position="611"/>
    </location>
    <ligand>
        <name>ATP</name>
        <dbReference type="ChEBI" id="CHEBI:30616"/>
    </ligand>
</feature>
<evidence type="ECO:0000313" key="10">
    <source>
        <dbReference type="Proteomes" id="UP001165063"/>
    </source>
</evidence>
<evidence type="ECO:0000256" key="4">
    <source>
        <dbReference type="ARBA" id="ARBA00022741"/>
    </source>
</evidence>
<keyword evidence="2" id="KW-0723">Serine/threonine-protein kinase</keyword>
<evidence type="ECO:0000256" key="6">
    <source>
        <dbReference type="ARBA" id="ARBA00022840"/>
    </source>
</evidence>
<name>A0A9W6YYA1_AMBMO</name>
<evidence type="ECO:0000259" key="8">
    <source>
        <dbReference type="PROSITE" id="PS50011"/>
    </source>
</evidence>
<keyword evidence="4 7" id="KW-0547">Nucleotide-binding</keyword>
<comment type="caution">
    <text evidence="9">The sequence shown here is derived from an EMBL/GenBank/DDBJ whole genome shotgun (WGS) entry which is preliminary data.</text>
</comment>
<dbReference type="GO" id="GO:0004674">
    <property type="term" value="F:protein serine/threonine kinase activity"/>
    <property type="evidence" value="ECO:0007669"/>
    <property type="project" value="UniProtKB-KW"/>
</dbReference>
<sequence length="899" mass="102292">MMMIDQVLDDFKLYISLALEIRTSFLEYCAPQDGWVSLPDYQDTEFDNAILECVHHYLLLLNRKLLDSPKSSKSFRTFKVPEELEREWSFLQNMGFYIEGGSVEIATQFTVLTSKLAARLNHYMHHQLQGPPYDDSGLDKNKMTRWYTSTMENFGQLRRKFFRFNSLLNQYFRNSIQYNLSGSKMKKFLEVLKETNHVLYHSPALADDGMYIFASETLSGRPFEVQRILKASHLGVDFRKIPKRHLDALNNYNYFVGTLNNFNFEYNPMSGATYESNIYDYVLVVYPSKAMMWDGPVIPLEIDSLPIGDLEKGKVMLINKGGVEANLEQCAAWFKECVGNSIGSIITRGCSLPKVQKELQIISKHFFKMTCSIIDGVPNIRNQCRGIKDCQELVNNMFIYIRDVGRDSSRNFDKARRSMIILKLLQLSIEWLSFVVDDCIPTDQKTFRWCVTALEFAMDISRGFNILSLDSEKFYRLRDKVAGCMSLLISHFDIMGARTKELQKKRMMNYGSKSDKDLYTLDDESIGSLREHIMLQVNKLENERRLMQVEQQTVGRVLDDKDTENQLLAYLASSLSSVSIRWQKGKFLGGGTFGSVYASINLDTGGAMAVKEIRFHDRQSIKTVVPAIKSEMTVLSMLSHPNIVQFFGVEVHRDRVYIFMEYCSGGSLSGLIGYGRFEDESVIQLYTLQMLEGLAYLHQLGIIHRDIKPENILLDHLGVVKFVDFGSAKVIIMGNSAPNTPTTSTSNIMTQNMTQNSPAPTMSSLIQSRRKSKNLTGTPMYMSPETIKGENPGKFGAIDIWSLGCCVLEMATGRRPWANLDNEYAVMYHIAAGHLPQFPNPEQLSPQGQEFLSHCLDSDPNKRLSAVELLQDPWIQAIRNEAFSDSSVSGAGDSIYDQI</sequence>
<dbReference type="Gene3D" id="1.10.510.10">
    <property type="entry name" value="Transferase(Phosphotransferase) domain 1"/>
    <property type="match status" value="1"/>
</dbReference>
<evidence type="ECO:0000256" key="2">
    <source>
        <dbReference type="ARBA" id="ARBA00022527"/>
    </source>
</evidence>
<dbReference type="SUPFAM" id="SSF56112">
    <property type="entry name" value="Protein kinase-like (PK-like)"/>
    <property type="match status" value="1"/>
</dbReference>
<dbReference type="EMBL" id="BSXU01001872">
    <property type="protein sequence ID" value="GMG31899.1"/>
    <property type="molecule type" value="Genomic_DNA"/>
</dbReference>
<dbReference type="OrthoDB" id="1043025at2759"/>
<dbReference type="PROSITE" id="PS50011">
    <property type="entry name" value="PROTEIN_KINASE_DOM"/>
    <property type="match status" value="1"/>
</dbReference>
<organism evidence="9 10">
    <name type="scientific">Ambrosiozyma monospora</name>
    <name type="common">Yeast</name>
    <name type="synonym">Endomycopsis monosporus</name>
    <dbReference type="NCBI Taxonomy" id="43982"/>
    <lineage>
        <taxon>Eukaryota</taxon>
        <taxon>Fungi</taxon>
        <taxon>Dikarya</taxon>
        <taxon>Ascomycota</taxon>
        <taxon>Saccharomycotina</taxon>
        <taxon>Pichiomycetes</taxon>
        <taxon>Pichiales</taxon>
        <taxon>Pichiaceae</taxon>
        <taxon>Ambrosiozyma</taxon>
    </lineage>
</organism>
<dbReference type="InterPro" id="IPR011009">
    <property type="entry name" value="Kinase-like_dom_sf"/>
</dbReference>
<accession>A0A9W6YYA1</accession>
<dbReference type="Proteomes" id="UP001165063">
    <property type="component" value="Unassembled WGS sequence"/>
</dbReference>
<dbReference type="AlphaFoldDB" id="A0A9W6YYA1"/>
<evidence type="ECO:0000313" key="9">
    <source>
        <dbReference type="EMBL" id="GMG31899.1"/>
    </source>
</evidence>
<dbReference type="PROSITE" id="PS00108">
    <property type="entry name" value="PROTEIN_KINASE_ST"/>
    <property type="match status" value="1"/>
</dbReference>
<evidence type="ECO:0000256" key="5">
    <source>
        <dbReference type="ARBA" id="ARBA00022777"/>
    </source>
</evidence>
<evidence type="ECO:0000256" key="7">
    <source>
        <dbReference type="PROSITE-ProRule" id="PRU10141"/>
    </source>
</evidence>
<dbReference type="GO" id="GO:0005524">
    <property type="term" value="F:ATP binding"/>
    <property type="evidence" value="ECO:0007669"/>
    <property type="project" value="UniProtKB-UniRule"/>
</dbReference>
<feature type="domain" description="Protein kinase" evidence="8">
    <location>
        <begin position="582"/>
        <end position="875"/>
    </location>
</feature>
<dbReference type="PANTHER" id="PTHR48016">
    <property type="entry name" value="MAP KINASE KINASE KINASE SSK2-RELATED-RELATED"/>
    <property type="match status" value="1"/>
</dbReference>
<gene>
    <name evidence="9" type="ORF">Amon01_000406100</name>
</gene>
<dbReference type="CDD" id="cd06626">
    <property type="entry name" value="STKc_MEKK4"/>
    <property type="match status" value="1"/>
</dbReference>
<dbReference type="InterPro" id="IPR017441">
    <property type="entry name" value="Protein_kinase_ATP_BS"/>
</dbReference>
<dbReference type="PANTHER" id="PTHR48016:SF32">
    <property type="entry name" value="MITOGEN-ACTIVATED PROTEIN KINASE KINASE KINASE 4"/>
    <property type="match status" value="1"/>
</dbReference>